<dbReference type="SUPFAM" id="SSF53335">
    <property type="entry name" value="S-adenosyl-L-methionine-dependent methyltransferases"/>
    <property type="match status" value="1"/>
</dbReference>
<evidence type="ECO:0000313" key="1">
    <source>
        <dbReference type="EMBL" id="MCZ0860255.1"/>
    </source>
</evidence>
<dbReference type="Proteomes" id="UP001141422">
    <property type="component" value="Unassembled WGS sequence"/>
</dbReference>
<proteinExistence type="predicted"/>
<name>A0ABT4IEU1_9EURY</name>
<dbReference type="EMBL" id="JAPTGB010000005">
    <property type="protein sequence ID" value="MCZ0860255.1"/>
    <property type="molecule type" value="Genomic_DNA"/>
</dbReference>
<evidence type="ECO:0000313" key="2">
    <source>
        <dbReference type="Proteomes" id="UP001141422"/>
    </source>
</evidence>
<dbReference type="CDD" id="cd02440">
    <property type="entry name" value="AdoMet_MTases"/>
    <property type="match status" value="1"/>
</dbReference>
<dbReference type="GO" id="GO:0008168">
    <property type="term" value="F:methyltransferase activity"/>
    <property type="evidence" value="ECO:0007669"/>
    <property type="project" value="UniProtKB-KW"/>
</dbReference>
<dbReference type="PANTHER" id="PTHR43667">
    <property type="entry name" value="CYCLOPROPANE-FATTY-ACYL-PHOSPHOLIPID SYNTHASE"/>
    <property type="match status" value="1"/>
</dbReference>
<keyword evidence="2" id="KW-1185">Reference proteome</keyword>
<dbReference type="PANTHER" id="PTHR43667:SF2">
    <property type="entry name" value="FATTY ACID C-METHYL TRANSFERASE"/>
    <property type="match status" value="1"/>
</dbReference>
<reference evidence="1" key="1">
    <citation type="submission" date="2022-12" db="EMBL/GenBank/DDBJ databases">
        <title>Isolation and characterisation of novel Methanocorpusculum spp. from native Australian herbivores indicates the genus is ancestrally host-associated.</title>
        <authorList>
            <person name="Volmer J.G."/>
            <person name="Soo R.M."/>
            <person name="Evans P.N."/>
            <person name="Hoedt E.C."/>
            <person name="Astorga Alsina A.L."/>
            <person name="Woodcroft B.J."/>
            <person name="Tyson G.W."/>
            <person name="Hugenholtz P."/>
            <person name="Morrison M."/>
        </authorList>
    </citation>
    <scope>NUCLEOTIDE SEQUENCE</scope>
    <source>
        <strain evidence="1">MG</strain>
    </source>
</reference>
<organism evidence="1 2">
    <name type="scientific">Methanocorpusculum petauri</name>
    <dbReference type="NCBI Taxonomy" id="3002863"/>
    <lineage>
        <taxon>Archaea</taxon>
        <taxon>Methanobacteriati</taxon>
        <taxon>Methanobacteriota</taxon>
        <taxon>Stenosarchaea group</taxon>
        <taxon>Methanomicrobia</taxon>
        <taxon>Methanomicrobiales</taxon>
        <taxon>Methanocorpusculaceae</taxon>
        <taxon>Methanocorpusculum</taxon>
    </lineage>
</organism>
<dbReference type="InterPro" id="IPR050723">
    <property type="entry name" value="CFA/CMAS"/>
</dbReference>
<keyword evidence="1" id="KW-0489">Methyltransferase</keyword>
<dbReference type="InterPro" id="IPR029063">
    <property type="entry name" value="SAM-dependent_MTases_sf"/>
</dbReference>
<dbReference type="Pfam" id="PF13489">
    <property type="entry name" value="Methyltransf_23"/>
    <property type="match status" value="1"/>
</dbReference>
<dbReference type="Gene3D" id="3.40.50.150">
    <property type="entry name" value="Vaccinia Virus protein VP39"/>
    <property type="match status" value="1"/>
</dbReference>
<sequence>MNSKTFSRIQEQLSLLSFPAGSTVLDIGPGPGTLAVPLAKRGCKVTVVEPSIPMVSAMKTYLQESGVTTDIQVIPKLWEEVKPEEIGVFDYIISSFSLAVPNLSDALDKMNNTANRQVHIFWFLSSPHWETVRRDLWPELYGEEFMGKPRSNLVWNTLYQKGIMANLTVHRMKTEYIYTSEEEALAHYWEQFPIVKEEQKDIIVKYLRTHLVPLKDGRYQFPALEHYAHIWWDII</sequence>
<dbReference type="GO" id="GO:0032259">
    <property type="term" value="P:methylation"/>
    <property type="evidence" value="ECO:0007669"/>
    <property type="project" value="UniProtKB-KW"/>
</dbReference>
<keyword evidence="1" id="KW-0808">Transferase</keyword>
<dbReference type="RefSeq" id="WP_268924475.1">
    <property type="nucleotide sequence ID" value="NZ_JAPTGB010000005.1"/>
</dbReference>
<gene>
    <name evidence="1" type="ORF">O0S10_03285</name>
</gene>
<comment type="caution">
    <text evidence="1">The sequence shown here is derived from an EMBL/GenBank/DDBJ whole genome shotgun (WGS) entry which is preliminary data.</text>
</comment>
<accession>A0ABT4IEU1</accession>
<protein>
    <submittedName>
        <fullName evidence="1">Class I SAM-dependent methyltransferase</fullName>
    </submittedName>
</protein>